<dbReference type="HOGENOM" id="CLU_631138_0_0_11"/>
<dbReference type="EMBL" id="CP001682">
    <property type="protein sequence ID" value="ACU95060.1"/>
    <property type="molecule type" value="Genomic_DNA"/>
</dbReference>
<organism evidence="1 2">
    <name type="scientific">Cryptobacterium curtum (strain ATCC 700683 / DSM 15641 / CCUG 43107 / 12-3)</name>
    <dbReference type="NCBI Taxonomy" id="469378"/>
    <lineage>
        <taxon>Bacteria</taxon>
        <taxon>Bacillati</taxon>
        <taxon>Actinomycetota</taxon>
        <taxon>Coriobacteriia</taxon>
        <taxon>Eggerthellales</taxon>
        <taxon>Eggerthellaceae</taxon>
        <taxon>Cryptobacterium</taxon>
    </lineage>
</organism>
<dbReference type="KEGG" id="ccu:Ccur_13850"/>
<name>C7MLB3_CRYCD</name>
<proteinExistence type="predicted"/>
<gene>
    <name evidence="1" type="ordered locus">Ccur_13850</name>
</gene>
<sequence>MRETKTFQIHLNPDIIEEFNATLDAHEHISEQVSFIEKAFDKKRYRGVPAWDCICACVHRIRDTIGYLNDQTLGVMEHGSAFDFINFINNASVVLNSIDMLADIFDVDLKEENARIGAFHMPGSDGKGTDKKYFEFLRSLCAVHPTETNRYKGTYHDIDIVTCPYVTWIRESIFEDMWHCDLHGHAFTNDANSWGEDICVHMDQVFAYIKYRYNLLNKISVALERFQESKIQEFRNTPVPNRLEGESEIEYIERLKQVEAERFGMDNDFVYDFAKRAVAFKPSNAANREAAERYANAWRFALSLQLNVLRDMSRKGPEHGSIVGDNSGWVLFENLEYGDRRCKELAEFGYQLEKVGYLDGTRGSDNAAWGRLMLKEVEPVFRPYVTMDLVNDCDEELYMLFRVALYEISLRHDCWINQLIPQDEAYRGNV</sequence>
<protein>
    <submittedName>
        <fullName evidence="1">Uncharacterized protein</fullName>
    </submittedName>
</protein>
<dbReference type="OrthoDB" id="3196277at2"/>
<accession>C7MLB3</accession>
<evidence type="ECO:0000313" key="2">
    <source>
        <dbReference type="Proteomes" id="UP000000954"/>
    </source>
</evidence>
<keyword evidence="2" id="KW-1185">Reference proteome</keyword>
<dbReference type="AlphaFoldDB" id="C7MLB3"/>
<dbReference type="Proteomes" id="UP000000954">
    <property type="component" value="Chromosome"/>
</dbReference>
<dbReference type="STRING" id="469378.Ccur_13850"/>
<reference evidence="1 2" key="1">
    <citation type="journal article" date="2009" name="Stand. Genomic Sci.">
        <title>Complete genome sequence of Cryptobacterium curtum type strain (12-3).</title>
        <authorList>
            <person name="Mavrommatis K."/>
            <person name="Pukall R."/>
            <person name="Rohde C."/>
            <person name="Chen F."/>
            <person name="Sims D."/>
            <person name="Brettin T."/>
            <person name="Kuske C."/>
            <person name="Detter J.C."/>
            <person name="Han C."/>
            <person name="Lapidus A."/>
            <person name="Copeland A."/>
            <person name="Glavina Del Rio T."/>
            <person name="Nolan M."/>
            <person name="Lucas S."/>
            <person name="Tice H."/>
            <person name="Cheng J.F."/>
            <person name="Bruce D."/>
            <person name="Goodwin L."/>
            <person name="Pitluck S."/>
            <person name="Ovchinnikova G."/>
            <person name="Pati A."/>
            <person name="Ivanova N."/>
            <person name="Chen A."/>
            <person name="Palaniappan K."/>
            <person name="Chain P."/>
            <person name="D'haeseleer P."/>
            <person name="Goker M."/>
            <person name="Bristow J."/>
            <person name="Eisen J.A."/>
            <person name="Markowitz V."/>
            <person name="Hugenholtz P."/>
            <person name="Rohde M."/>
            <person name="Klenk H.P."/>
            <person name="Kyrpides N.C."/>
        </authorList>
    </citation>
    <scope>NUCLEOTIDE SEQUENCE [LARGE SCALE GENOMIC DNA]</scope>
    <source>
        <strain evidence="2">ATCC 700683 / DSM 15641 / 12-3</strain>
    </source>
</reference>
<dbReference type="eggNOG" id="ENOG5033TA8">
    <property type="taxonomic scope" value="Bacteria"/>
</dbReference>
<dbReference type="RefSeq" id="WP_015778923.1">
    <property type="nucleotide sequence ID" value="NC_013170.1"/>
</dbReference>
<evidence type="ECO:0000313" key="1">
    <source>
        <dbReference type="EMBL" id="ACU95060.1"/>
    </source>
</evidence>